<name>A0AAV7ZR12_9EUKA</name>
<organism evidence="3 4">
    <name type="scientific">Anaeramoeba flamelloides</name>
    <dbReference type="NCBI Taxonomy" id="1746091"/>
    <lineage>
        <taxon>Eukaryota</taxon>
        <taxon>Metamonada</taxon>
        <taxon>Anaeramoebidae</taxon>
        <taxon>Anaeramoeba</taxon>
    </lineage>
</organism>
<evidence type="ECO:0000313" key="4">
    <source>
        <dbReference type="Proteomes" id="UP001146793"/>
    </source>
</evidence>
<feature type="compositionally biased region" description="Basic residues" evidence="1">
    <location>
        <begin position="128"/>
        <end position="153"/>
    </location>
</feature>
<dbReference type="Pfam" id="PF04784">
    <property type="entry name" value="DUF547"/>
    <property type="match status" value="1"/>
</dbReference>
<feature type="region of interest" description="Disordered" evidence="1">
    <location>
        <begin position="114"/>
        <end position="204"/>
    </location>
</feature>
<dbReference type="InterPro" id="IPR016137">
    <property type="entry name" value="RGS"/>
</dbReference>
<feature type="compositionally biased region" description="Basic residues" evidence="1">
    <location>
        <begin position="181"/>
        <end position="195"/>
    </location>
</feature>
<evidence type="ECO:0000259" key="2">
    <source>
        <dbReference type="PROSITE" id="PS50132"/>
    </source>
</evidence>
<dbReference type="InterPro" id="IPR006869">
    <property type="entry name" value="DUF547"/>
</dbReference>
<dbReference type="InterPro" id="IPR036305">
    <property type="entry name" value="RGS_sf"/>
</dbReference>
<dbReference type="Pfam" id="PF00615">
    <property type="entry name" value="RGS"/>
    <property type="match status" value="1"/>
</dbReference>
<dbReference type="SUPFAM" id="SSF48097">
    <property type="entry name" value="Regulator of G-protein signaling, RGS"/>
    <property type="match status" value="1"/>
</dbReference>
<dbReference type="SMART" id="SM00315">
    <property type="entry name" value="RGS"/>
    <property type="match status" value="1"/>
</dbReference>
<gene>
    <name evidence="3" type="ORF">M0812_12048</name>
</gene>
<feature type="region of interest" description="Disordered" evidence="1">
    <location>
        <begin position="533"/>
        <end position="560"/>
    </location>
</feature>
<proteinExistence type="predicted"/>
<protein>
    <submittedName>
        <fullName evidence="3">Electron carrier/ protein disulfide oxidoreductase</fullName>
    </submittedName>
</protein>
<dbReference type="EMBL" id="JANTQA010000026">
    <property type="protein sequence ID" value="KAJ3442314.1"/>
    <property type="molecule type" value="Genomic_DNA"/>
</dbReference>
<dbReference type="PROSITE" id="PS50132">
    <property type="entry name" value="RGS"/>
    <property type="match status" value="1"/>
</dbReference>
<feature type="compositionally biased region" description="Low complexity" evidence="1">
    <location>
        <begin position="162"/>
        <end position="178"/>
    </location>
</feature>
<sequence>MGNLNENQKLGPKLSEKSFKKRLKKQFEGTNCAFVLDNFTRVVYLNDNSQSLFRQYQKNIQGFTIEQLSPKVQPHLGQASSSLIQYLANKSLNQINGNSPLNIIWYFMVQKNSQPHDTNKSSQLPKPSNKKKNKNKKKKKPKSTKKMNKKRLKKETQEEQEPGQGKQNQKQNANGINIKIEKKRQKKIKKKKKKKDPNDKYSKLGDTKLGIWTEAVVSALNVEESLYFEVVFNKIEPPTELLDKRLKILKFKKKIAKSQRAIKESQNRIQTSSFTHQTNRLQEQFKVKVSETNQKRDKFTKVKNELEDIQERLSERLTKESFDYSKFHERELKPTIDQLSYQEKKIAFQLKKLRSVKMTDSYRTKITTNYTRIEKKKEDSIHLRAETKRTIEKIEKNHLQIKEIRQRRINTLMESEKFQKQKNDIQNLIERIEYITKTTKDVKRRISNIILDKELENQISITKNRIKKITQYNNSTKIQLARLKPRARSITSTDIQKHLKNSFSEGFDFSYTRRGDNNKSMGYFNVKSKMGFLNPDSSTKGKKRKKRTSPRRRTALRTKLTPRGKSSFLKNFENFNTKPSLSHNRRFSTSSKIHDLISRKGINATKDPQSETDYSSESFTKIKTTKNLNKFDEFIKLLIGKEYYQEFLAERFKVEPLLLYFAIKAFKTFYNEKNGIDLSDYITQRFIMDDSLFQVELPDEIKKELNLKWETDQNSIDMFDKVEEVIYPLISEKYFKEFVGSFLYNELLDLNIKENEDIKKTTYRLGIFISEEKNTLALNSSFEFKGEIRLPCELIEDLMENLIDMLRANYSFSSETVNCHKLSRSIPFKRFKVSCSELTNIEFSKINNLMESAKKSFFINLYNVMFLHSIFTNKMPNDKSTFNHFLQNSKYILGGSLITLLDIRAGVFGIKSHKKPNVALLKKLGIYNIFNNDPRIHFTLLNCTSQPVLLSVYQSENMERQLEDATKYYLNNYLFIDYQKKSITLPILIDENSSDFASNNTQIIVWIRNHLKFTDPISLYSLSFKIPKSKISNLIIF</sequence>
<feature type="domain" description="RGS" evidence="2">
    <location>
        <begin position="630"/>
        <end position="748"/>
    </location>
</feature>
<dbReference type="CDD" id="cd07440">
    <property type="entry name" value="RGS"/>
    <property type="match status" value="1"/>
</dbReference>
<comment type="caution">
    <text evidence="3">The sequence shown here is derived from an EMBL/GenBank/DDBJ whole genome shotgun (WGS) entry which is preliminary data.</text>
</comment>
<dbReference type="InterPro" id="IPR044926">
    <property type="entry name" value="RGS_subdomain_2"/>
</dbReference>
<evidence type="ECO:0000256" key="1">
    <source>
        <dbReference type="SAM" id="MobiDB-lite"/>
    </source>
</evidence>
<dbReference type="PANTHER" id="PTHR46361:SF3">
    <property type="entry name" value="ELECTRON CARRIER_ PROTEIN DISULFIDE OXIDOREDUCTASE"/>
    <property type="match status" value="1"/>
</dbReference>
<evidence type="ECO:0000313" key="3">
    <source>
        <dbReference type="EMBL" id="KAJ3442314.1"/>
    </source>
</evidence>
<reference evidence="3" key="1">
    <citation type="submission" date="2022-08" db="EMBL/GenBank/DDBJ databases">
        <title>Novel sulphate-reducing endosymbionts in the free-living metamonad Anaeramoeba.</title>
        <authorList>
            <person name="Jerlstrom-Hultqvist J."/>
            <person name="Cepicka I."/>
            <person name="Gallot-Lavallee L."/>
            <person name="Salas-Leiva D."/>
            <person name="Curtis B.A."/>
            <person name="Zahonova K."/>
            <person name="Pipaliya S."/>
            <person name="Dacks J."/>
            <person name="Roger A.J."/>
        </authorList>
    </citation>
    <scope>NUCLEOTIDE SEQUENCE</scope>
    <source>
        <strain evidence="3">Busselton2</strain>
    </source>
</reference>
<dbReference type="PANTHER" id="PTHR46361">
    <property type="entry name" value="ELECTRON CARRIER/ PROTEIN DISULFIDE OXIDOREDUCTASE"/>
    <property type="match status" value="1"/>
</dbReference>
<feature type="compositionally biased region" description="Basic residues" evidence="1">
    <location>
        <begin position="540"/>
        <end position="560"/>
    </location>
</feature>
<accession>A0AAV7ZR12</accession>
<dbReference type="Proteomes" id="UP001146793">
    <property type="component" value="Unassembled WGS sequence"/>
</dbReference>
<dbReference type="Gene3D" id="1.10.167.10">
    <property type="entry name" value="Regulator of G-protein Signalling 4, domain 2"/>
    <property type="match status" value="1"/>
</dbReference>
<dbReference type="AlphaFoldDB" id="A0AAV7ZR12"/>